<feature type="region of interest" description="Disordered" evidence="7">
    <location>
        <begin position="780"/>
        <end position="829"/>
    </location>
</feature>
<accession>A0ABP6EAU1</accession>
<keyword evidence="3 8" id="KW-0812">Transmembrane</keyword>
<feature type="region of interest" description="Disordered" evidence="7">
    <location>
        <begin position="56"/>
        <end position="75"/>
    </location>
</feature>
<comment type="similarity">
    <text evidence="6">Belongs to the ABC-4 integral membrane protein family.</text>
</comment>
<evidence type="ECO:0000256" key="6">
    <source>
        <dbReference type="ARBA" id="ARBA00038076"/>
    </source>
</evidence>
<keyword evidence="5 8" id="KW-0472">Membrane</keyword>
<evidence type="ECO:0000256" key="8">
    <source>
        <dbReference type="SAM" id="Phobius"/>
    </source>
</evidence>
<feature type="transmembrane region" description="Helical" evidence="8">
    <location>
        <begin position="363"/>
        <end position="386"/>
    </location>
</feature>
<dbReference type="InterPro" id="IPR050250">
    <property type="entry name" value="Macrolide_Exporter_MacB"/>
</dbReference>
<gene>
    <name evidence="10" type="ORF">GCM10010307_82800</name>
</gene>
<comment type="caution">
    <text evidence="10">The sequence shown here is derived from an EMBL/GenBank/DDBJ whole genome shotgun (WGS) entry which is preliminary data.</text>
</comment>
<feature type="transmembrane region" description="Helical" evidence="8">
    <location>
        <begin position="1042"/>
        <end position="1068"/>
    </location>
</feature>
<keyword evidence="11" id="KW-1185">Reference proteome</keyword>
<evidence type="ECO:0000256" key="2">
    <source>
        <dbReference type="ARBA" id="ARBA00022475"/>
    </source>
</evidence>
<feature type="transmembrane region" description="Helical" evidence="8">
    <location>
        <begin position="490"/>
        <end position="511"/>
    </location>
</feature>
<evidence type="ECO:0000256" key="7">
    <source>
        <dbReference type="SAM" id="MobiDB-lite"/>
    </source>
</evidence>
<proteinExistence type="inferred from homology"/>
<keyword evidence="4 8" id="KW-1133">Transmembrane helix</keyword>
<evidence type="ECO:0000256" key="1">
    <source>
        <dbReference type="ARBA" id="ARBA00004651"/>
    </source>
</evidence>
<feature type="transmembrane region" description="Helical" evidence="8">
    <location>
        <begin position="987"/>
        <end position="1006"/>
    </location>
</feature>
<evidence type="ECO:0000256" key="4">
    <source>
        <dbReference type="ARBA" id="ARBA00022989"/>
    </source>
</evidence>
<sequence>MTEFVLSRARAHRLLLTAALLTVLLTTAVLATLTSYSGAIGDAALRHSLLEPVRASDTSSASGASDASGTSGTESAAATTLIVEADVPADEREAADKAVRDGARRTFDGLPVTLRTLVRSGPYALPRSLQPPSARSGDPDLTHFAALDRSQVRLVEGRLPRDMAGREIEVALPEAAARALSLKPGALLTLVDRLDGPEAHIRVSGVYRPGQVTSPYWQLDELGGRGIKKVDFTTYGPLLADPAVLRANGRVSEGPSAWLASADFSTLTTGRIDALRDAARAGPKALVKSPAMHGTTAVTTSLPEELDRVERSLLVSRSTLLIVALQLALLAGYALLLVARLLSTERAGETRLLRARGGSRGRVAGFAALEALLLAVPAAACAPLLAGPLTRLLAGQGALSRIGLRLDTSAAGGAVWVVAAGVALGCALAVTVPALTEGTERGRARALPAPVRAGADIGLLVIAAVAYWQLNRQTSGAVTDDTSGTLGVDPLLVSAPALALLAGTVLTLRLLPPVARLAERRAAGGRGLPAALAGWQLSRRPMRGAGPVLLLVLAIALGMLAIGQGASWDRSQDDQADFQAGTSVRVLGAGEGGLGAAGVYSEVEGVREAAPAMRTTLPLSGDRTATVLALNTGDAGEARGKEGSGDGGFLMRRDQADQPMGRLLAGLGPGQVTAEGTRLPKGTTRLGLGLRLRDLSDASGAGPSEVTADIAVTLEDRYGVPYRVTVGELPADGRAHTLTLDLARAAAAPAEPLTLTGTQLDMTQPVGRAEQHRFSVEELTATGADGRRQALPQPASWKAKSRTDSTTVDPEGDAAPKRPHVESTQPLTVSYGTGYLPREYAWQPSPLTIRMQVGQPVASEVAALATDRFLESAGARTGQRVDVPFGGSTVPVRIVGNVRALPTAEDAGSTSGGSLLVDLRSVNRVLEARYGESVTPTEWWLRAAPGSAAHVAAQLRERPDVEPSQVVVRDELAEGLRDDPFGAGPQAAFAAAALVAAALAAVGFAVSTAGSLQERGAEFAILRALGAPRRQLARLIAAEQGVLVALALVVGVALGAVLTRAVIPLIVLTPRATQPVPKVLVELPPGQVAVLLTAVVIMPLLVTAVMALRRQDPASSLRSQGDE</sequence>
<evidence type="ECO:0000256" key="5">
    <source>
        <dbReference type="ARBA" id="ARBA00023136"/>
    </source>
</evidence>
<feature type="transmembrane region" description="Helical" evidence="8">
    <location>
        <begin position="1088"/>
        <end position="1108"/>
    </location>
</feature>
<evidence type="ECO:0000256" key="3">
    <source>
        <dbReference type="ARBA" id="ARBA00022692"/>
    </source>
</evidence>
<dbReference type="PANTHER" id="PTHR30572">
    <property type="entry name" value="MEMBRANE COMPONENT OF TRANSPORTER-RELATED"/>
    <property type="match status" value="1"/>
</dbReference>
<dbReference type="Pfam" id="PF02687">
    <property type="entry name" value="FtsX"/>
    <property type="match status" value="1"/>
</dbReference>
<feature type="transmembrane region" description="Helical" evidence="8">
    <location>
        <begin position="414"/>
        <end position="435"/>
    </location>
</feature>
<keyword evidence="2" id="KW-1003">Cell membrane</keyword>
<feature type="transmembrane region" description="Helical" evidence="8">
    <location>
        <begin position="447"/>
        <end position="470"/>
    </location>
</feature>
<dbReference type="Proteomes" id="UP001500151">
    <property type="component" value="Unassembled WGS sequence"/>
</dbReference>
<dbReference type="EMBL" id="BAAASJ010000124">
    <property type="protein sequence ID" value="GAA2663078.1"/>
    <property type="molecule type" value="Genomic_DNA"/>
</dbReference>
<dbReference type="InterPro" id="IPR003838">
    <property type="entry name" value="ABC3_permease_C"/>
</dbReference>
<organism evidence="10 11">
    <name type="scientific">Streptomyces vastus</name>
    <dbReference type="NCBI Taxonomy" id="285451"/>
    <lineage>
        <taxon>Bacteria</taxon>
        <taxon>Bacillati</taxon>
        <taxon>Actinomycetota</taxon>
        <taxon>Actinomycetes</taxon>
        <taxon>Kitasatosporales</taxon>
        <taxon>Streptomycetaceae</taxon>
        <taxon>Streptomyces</taxon>
    </lineage>
</organism>
<dbReference type="RefSeq" id="WP_344396730.1">
    <property type="nucleotide sequence ID" value="NZ_BAAASJ010000124.1"/>
</dbReference>
<evidence type="ECO:0000313" key="11">
    <source>
        <dbReference type="Proteomes" id="UP001500151"/>
    </source>
</evidence>
<comment type="subcellular location">
    <subcellularLocation>
        <location evidence="1">Cell membrane</location>
        <topology evidence="1">Multi-pass membrane protein</topology>
    </subcellularLocation>
</comment>
<feature type="transmembrane region" description="Helical" evidence="8">
    <location>
        <begin position="548"/>
        <end position="568"/>
    </location>
</feature>
<feature type="transmembrane region" description="Helical" evidence="8">
    <location>
        <begin position="320"/>
        <end position="342"/>
    </location>
</feature>
<name>A0ABP6EAU1_9ACTN</name>
<evidence type="ECO:0000259" key="9">
    <source>
        <dbReference type="Pfam" id="PF02687"/>
    </source>
</evidence>
<dbReference type="PANTHER" id="PTHR30572:SF4">
    <property type="entry name" value="ABC TRANSPORTER PERMEASE YTRF"/>
    <property type="match status" value="1"/>
</dbReference>
<protein>
    <submittedName>
        <fullName evidence="10">ABC transporter permease</fullName>
    </submittedName>
</protein>
<feature type="domain" description="ABC3 transporter permease C-terminal" evidence="9">
    <location>
        <begin position="992"/>
        <end position="1109"/>
    </location>
</feature>
<reference evidence="11" key="1">
    <citation type="journal article" date="2019" name="Int. J. Syst. Evol. Microbiol.">
        <title>The Global Catalogue of Microorganisms (GCM) 10K type strain sequencing project: providing services to taxonomists for standard genome sequencing and annotation.</title>
        <authorList>
            <consortium name="The Broad Institute Genomics Platform"/>
            <consortium name="The Broad Institute Genome Sequencing Center for Infectious Disease"/>
            <person name="Wu L."/>
            <person name="Ma J."/>
        </authorList>
    </citation>
    <scope>NUCLEOTIDE SEQUENCE [LARGE SCALE GENOMIC DNA]</scope>
    <source>
        <strain evidence="11">JCM 4524</strain>
    </source>
</reference>
<evidence type="ECO:0000313" key="10">
    <source>
        <dbReference type="EMBL" id="GAA2663078.1"/>
    </source>
</evidence>